<protein>
    <submittedName>
        <fullName evidence="1">Uncharacterized protein</fullName>
    </submittedName>
</protein>
<accession>A0A151IU43</accession>
<proteinExistence type="predicted"/>
<gene>
    <name evidence="1" type="ORF">ALC57_17404</name>
</gene>
<keyword evidence="2" id="KW-1185">Reference proteome</keyword>
<reference evidence="1 2" key="1">
    <citation type="submission" date="2015-09" db="EMBL/GenBank/DDBJ databases">
        <title>Trachymyrmex cornetzi WGS genome.</title>
        <authorList>
            <person name="Nygaard S."/>
            <person name="Hu H."/>
            <person name="Boomsma J."/>
            <person name="Zhang G."/>
        </authorList>
    </citation>
    <scope>NUCLEOTIDE SEQUENCE [LARGE SCALE GENOMIC DNA]</scope>
    <source>
        <strain evidence="1">Tcor2-1</strain>
        <tissue evidence="1">Whole body</tissue>
    </source>
</reference>
<dbReference type="AlphaFoldDB" id="A0A151IU43"/>
<feature type="non-terminal residue" evidence="1">
    <location>
        <position position="1"/>
    </location>
</feature>
<evidence type="ECO:0000313" key="2">
    <source>
        <dbReference type="Proteomes" id="UP000078492"/>
    </source>
</evidence>
<sequence>EHRVNFGHEFDWDNVRVLDSERNYNKRLMSEMLYINRQSNGLNMKTDTEALNHGYIEILNKLQYYLYREQLNSERHVNVY</sequence>
<organism evidence="1 2">
    <name type="scientific">Trachymyrmex cornetzi</name>
    <dbReference type="NCBI Taxonomy" id="471704"/>
    <lineage>
        <taxon>Eukaryota</taxon>
        <taxon>Metazoa</taxon>
        <taxon>Ecdysozoa</taxon>
        <taxon>Arthropoda</taxon>
        <taxon>Hexapoda</taxon>
        <taxon>Insecta</taxon>
        <taxon>Pterygota</taxon>
        <taxon>Neoptera</taxon>
        <taxon>Endopterygota</taxon>
        <taxon>Hymenoptera</taxon>
        <taxon>Apocrita</taxon>
        <taxon>Aculeata</taxon>
        <taxon>Formicoidea</taxon>
        <taxon>Formicidae</taxon>
        <taxon>Myrmicinae</taxon>
        <taxon>Trachymyrmex</taxon>
    </lineage>
</organism>
<dbReference type="Proteomes" id="UP000078492">
    <property type="component" value="Unassembled WGS sequence"/>
</dbReference>
<name>A0A151IU43_9HYME</name>
<evidence type="ECO:0000313" key="1">
    <source>
        <dbReference type="EMBL" id="KYN10453.1"/>
    </source>
</evidence>
<dbReference type="EMBL" id="KQ980994">
    <property type="protein sequence ID" value="KYN10453.1"/>
    <property type="molecule type" value="Genomic_DNA"/>
</dbReference>